<name>A0A9D3YHA5_DREPO</name>
<comment type="caution">
    <text evidence="1">The sequence shown here is derived from an EMBL/GenBank/DDBJ whole genome shotgun (WGS) entry which is preliminary data.</text>
</comment>
<reference evidence="1" key="2">
    <citation type="submission" date="2020-11" db="EMBL/GenBank/DDBJ databases">
        <authorList>
            <person name="McCartney M.A."/>
            <person name="Auch B."/>
            <person name="Kono T."/>
            <person name="Mallez S."/>
            <person name="Becker A."/>
            <person name="Gohl D.M."/>
            <person name="Silverstein K.A.T."/>
            <person name="Koren S."/>
            <person name="Bechman K.B."/>
            <person name="Herman A."/>
            <person name="Abrahante J.E."/>
            <person name="Garbe J."/>
        </authorList>
    </citation>
    <scope>NUCLEOTIDE SEQUENCE</scope>
    <source>
        <strain evidence="1">Duluth1</strain>
        <tissue evidence="1">Whole animal</tissue>
    </source>
</reference>
<dbReference type="Proteomes" id="UP000828390">
    <property type="component" value="Unassembled WGS sequence"/>
</dbReference>
<protein>
    <submittedName>
        <fullName evidence="1">Uncharacterized protein</fullName>
    </submittedName>
</protein>
<organism evidence="1 2">
    <name type="scientific">Dreissena polymorpha</name>
    <name type="common">Zebra mussel</name>
    <name type="synonym">Mytilus polymorpha</name>
    <dbReference type="NCBI Taxonomy" id="45954"/>
    <lineage>
        <taxon>Eukaryota</taxon>
        <taxon>Metazoa</taxon>
        <taxon>Spiralia</taxon>
        <taxon>Lophotrochozoa</taxon>
        <taxon>Mollusca</taxon>
        <taxon>Bivalvia</taxon>
        <taxon>Autobranchia</taxon>
        <taxon>Heteroconchia</taxon>
        <taxon>Euheterodonta</taxon>
        <taxon>Imparidentia</taxon>
        <taxon>Neoheterodontei</taxon>
        <taxon>Myida</taxon>
        <taxon>Dreissenoidea</taxon>
        <taxon>Dreissenidae</taxon>
        <taxon>Dreissena</taxon>
    </lineage>
</organism>
<gene>
    <name evidence="1" type="ORF">DPMN_085590</name>
</gene>
<sequence>MFGVPHQTFRYRVSGHVNHDIAVVDVAPILSLDEERIFVDNVETLAQLGNKLTKRG</sequence>
<reference evidence="1" key="1">
    <citation type="journal article" date="2019" name="bioRxiv">
        <title>The Genome of the Zebra Mussel, Dreissena polymorpha: A Resource for Invasive Species Research.</title>
        <authorList>
            <person name="McCartney M.A."/>
            <person name="Auch B."/>
            <person name="Kono T."/>
            <person name="Mallez S."/>
            <person name="Zhang Y."/>
            <person name="Obille A."/>
            <person name="Becker A."/>
            <person name="Abrahante J.E."/>
            <person name="Garbe J."/>
            <person name="Badalamenti J.P."/>
            <person name="Herman A."/>
            <person name="Mangelson H."/>
            <person name="Liachko I."/>
            <person name="Sullivan S."/>
            <person name="Sone E.D."/>
            <person name="Koren S."/>
            <person name="Silverstein K.A.T."/>
            <person name="Beckman K.B."/>
            <person name="Gohl D.M."/>
        </authorList>
    </citation>
    <scope>NUCLEOTIDE SEQUENCE</scope>
    <source>
        <strain evidence="1">Duluth1</strain>
        <tissue evidence="1">Whole animal</tissue>
    </source>
</reference>
<evidence type="ECO:0000313" key="2">
    <source>
        <dbReference type="Proteomes" id="UP000828390"/>
    </source>
</evidence>
<proteinExistence type="predicted"/>
<accession>A0A9D3YHA5</accession>
<keyword evidence="2" id="KW-1185">Reference proteome</keyword>
<evidence type="ECO:0000313" key="1">
    <source>
        <dbReference type="EMBL" id="KAH3698074.1"/>
    </source>
</evidence>
<dbReference type="AlphaFoldDB" id="A0A9D3YHA5"/>
<dbReference type="EMBL" id="JAIWYP010000016">
    <property type="protein sequence ID" value="KAH3698074.1"/>
    <property type="molecule type" value="Genomic_DNA"/>
</dbReference>